<dbReference type="Proteomes" id="UP001595617">
    <property type="component" value="Unassembled WGS sequence"/>
</dbReference>
<dbReference type="SUPFAM" id="SSF53474">
    <property type="entry name" value="alpha/beta-Hydrolases"/>
    <property type="match status" value="1"/>
</dbReference>
<dbReference type="InterPro" id="IPR029059">
    <property type="entry name" value="AB_hydrolase_5"/>
</dbReference>
<evidence type="ECO:0000313" key="3">
    <source>
        <dbReference type="Proteomes" id="UP001595617"/>
    </source>
</evidence>
<gene>
    <name evidence="2" type="ORF">ACFOOG_12430</name>
</gene>
<accession>A0ABV7ZYP1</accession>
<evidence type="ECO:0000313" key="2">
    <source>
        <dbReference type="EMBL" id="MFC3853643.1"/>
    </source>
</evidence>
<dbReference type="PROSITE" id="PS51257">
    <property type="entry name" value="PROKAR_LIPOPROTEIN"/>
    <property type="match status" value="1"/>
</dbReference>
<dbReference type="Pfam" id="PF12695">
    <property type="entry name" value="Abhydrolase_5"/>
    <property type="match status" value="1"/>
</dbReference>
<protein>
    <submittedName>
        <fullName evidence="2">Alpha/beta hydrolase</fullName>
    </submittedName>
</protein>
<proteinExistence type="predicted"/>
<dbReference type="InterPro" id="IPR029058">
    <property type="entry name" value="AB_hydrolase_fold"/>
</dbReference>
<keyword evidence="2" id="KW-0378">Hydrolase</keyword>
<feature type="domain" description="Alpha/beta hydrolase fold-5" evidence="1">
    <location>
        <begin position="69"/>
        <end position="231"/>
    </location>
</feature>
<dbReference type="RefSeq" id="WP_380696993.1">
    <property type="nucleotide sequence ID" value="NZ_JBHRYR010000003.1"/>
</dbReference>
<dbReference type="Gene3D" id="3.40.50.1820">
    <property type="entry name" value="alpha/beta hydrolase"/>
    <property type="match status" value="1"/>
</dbReference>
<dbReference type="GO" id="GO:0016787">
    <property type="term" value="F:hydrolase activity"/>
    <property type="evidence" value="ECO:0007669"/>
    <property type="project" value="UniProtKB-KW"/>
</dbReference>
<comment type="caution">
    <text evidence="2">The sequence shown here is derived from an EMBL/GenBank/DDBJ whole genome shotgun (WGS) entry which is preliminary data.</text>
</comment>
<evidence type="ECO:0000259" key="1">
    <source>
        <dbReference type="Pfam" id="PF12695"/>
    </source>
</evidence>
<keyword evidence="3" id="KW-1185">Reference proteome</keyword>
<organism evidence="2 3">
    <name type="scientific">Saccharospirillum mangrovi</name>
    <dbReference type="NCBI Taxonomy" id="2161747"/>
    <lineage>
        <taxon>Bacteria</taxon>
        <taxon>Pseudomonadati</taxon>
        <taxon>Pseudomonadota</taxon>
        <taxon>Gammaproteobacteria</taxon>
        <taxon>Oceanospirillales</taxon>
        <taxon>Saccharospirillaceae</taxon>
        <taxon>Saccharospirillum</taxon>
    </lineage>
</organism>
<name>A0ABV7ZYP1_9GAMM</name>
<sequence length="247" mass="26863">MAKSSSTLRLGLTFGVWVTLALTSGCGLFSPTASLLDNERWALSDDSLVQVVQDEDVLLLPQQVAPRTGIIFYPGGKVQPQAYAPLLRPLAREGYLVVVPVMRQDLAILSKDRAMDVREMYPEIEQWVLAGHSLGGTVATGHALDEGDYAAVLLLAAYPTQRRYPEDGPPTLLLFGTEDGLVTADDRLRAQRLLPPRSDLQLIAGANHAQFGAYGAQAEDGIATILPAEQWRISQEAMLDFLDHLGL</sequence>
<dbReference type="EMBL" id="JBHRYR010000003">
    <property type="protein sequence ID" value="MFC3853643.1"/>
    <property type="molecule type" value="Genomic_DNA"/>
</dbReference>
<reference evidence="3" key="1">
    <citation type="journal article" date="2019" name="Int. J. Syst. Evol. Microbiol.">
        <title>The Global Catalogue of Microorganisms (GCM) 10K type strain sequencing project: providing services to taxonomists for standard genome sequencing and annotation.</title>
        <authorList>
            <consortium name="The Broad Institute Genomics Platform"/>
            <consortium name="The Broad Institute Genome Sequencing Center for Infectious Disease"/>
            <person name="Wu L."/>
            <person name="Ma J."/>
        </authorList>
    </citation>
    <scope>NUCLEOTIDE SEQUENCE [LARGE SCALE GENOMIC DNA]</scope>
    <source>
        <strain evidence="3">IBRC 10765</strain>
    </source>
</reference>